<reference evidence="3" key="1">
    <citation type="submission" date="2019-04" db="EMBL/GenBank/DDBJ databases">
        <title>Friends and foes A comparative genomics studyof 23 Aspergillus species from section Flavi.</title>
        <authorList>
            <consortium name="DOE Joint Genome Institute"/>
            <person name="Kjaerbolling I."/>
            <person name="Vesth T."/>
            <person name="Frisvad J.C."/>
            <person name="Nybo J.L."/>
            <person name="Theobald S."/>
            <person name="Kildgaard S."/>
            <person name="Isbrandt T."/>
            <person name="Kuo A."/>
            <person name="Sato A."/>
            <person name="Lyhne E.K."/>
            <person name="Kogle M.E."/>
            <person name="Wiebenga A."/>
            <person name="Kun R.S."/>
            <person name="Lubbers R.J."/>
            <person name="Makela M.R."/>
            <person name="Barry K."/>
            <person name="Chovatia M."/>
            <person name="Clum A."/>
            <person name="Daum C."/>
            <person name="Haridas S."/>
            <person name="He G."/>
            <person name="LaButti K."/>
            <person name="Lipzen A."/>
            <person name="Mondo S."/>
            <person name="Riley R."/>
            <person name="Salamov A."/>
            <person name="Simmons B.A."/>
            <person name="Magnuson J.K."/>
            <person name="Henrissat B."/>
            <person name="Mortensen U.H."/>
            <person name="Larsen T.O."/>
            <person name="Devries R.P."/>
            <person name="Grigoriev I.V."/>
            <person name="Machida M."/>
            <person name="Baker S.E."/>
            <person name="Andersen M.R."/>
        </authorList>
    </citation>
    <scope>NUCLEOTIDE SEQUENCE [LARGE SCALE GENOMIC DNA]</scope>
    <source>
        <strain evidence="3">IBT 14317</strain>
    </source>
</reference>
<feature type="compositionally biased region" description="Low complexity" evidence="1">
    <location>
        <begin position="18"/>
        <end position="27"/>
    </location>
</feature>
<dbReference type="EMBL" id="ML735340">
    <property type="protein sequence ID" value="KAE8385259.1"/>
    <property type="molecule type" value="Genomic_DNA"/>
</dbReference>
<dbReference type="PANTHER" id="PTHR43662:SF3">
    <property type="entry name" value="DOMAIN PROTEIN, PUTATIVE (AFU_ORTHOLOGUE AFUA_6G11970)-RELATED"/>
    <property type="match status" value="1"/>
</dbReference>
<evidence type="ECO:0000259" key="2">
    <source>
        <dbReference type="Pfam" id="PF09362"/>
    </source>
</evidence>
<name>A0A5N7BU37_PETAA</name>
<dbReference type="InterPro" id="IPR018535">
    <property type="entry name" value="DUF1996"/>
</dbReference>
<feature type="region of interest" description="Disordered" evidence="1">
    <location>
        <begin position="200"/>
        <end position="222"/>
    </location>
</feature>
<accession>A0A5N7BU37</accession>
<feature type="domain" description="DUF1996" evidence="2">
    <location>
        <begin position="29"/>
        <end position="107"/>
    </location>
</feature>
<protein>
    <recommendedName>
        <fullName evidence="2">DUF1996 domain-containing protein</fullName>
    </recommendedName>
</protein>
<gene>
    <name evidence="3" type="ORF">BDV23DRAFT_176400</name>
</gene>
<proteinExistence type="predicted"/>
<evidence type="ECO:0000313" key="3">
    <source>
        <dbReference type="EMBL" id="KAE8385259.1"/>
    </source>
</evidence>
<organism evidence="3">
    <name type="scientific">Petromyces alliaceus</name>
    <name type="common">Aspergillus alliaceus</name>
    <dbReference type="NCBI Taxonomy" id="209559"/>
    <lineage>
        <taxon>Eukaryota</taxon>
        <taxon>Fungi</taxon>
        <taxon>Dikarya</taxon>
        <taxon>Ascomycota</taxon>
        <taxon>Pezizomycotina</taxon>
        <taxon>Eurotiomycetes</taxon>
        <taxon>Eurotiomycetidae</taxon>
        <taxon>Eurotiales</taxon>
        <taxon>Aspergillaceae</taxon>
        <taxon>Aspergillus</taxon>
        <taxon>Aspergillus subgen. Circumdati</taxon>
    </lineage>
</organism>
<dbReference type="PANTHER" id="PTHR43662">
    <property type="match status" value="1"/>
</dbReference>
<feature type="region of interest" description="Disordered" evidence="1">
    <location>
        <begin position="18"/>
        <end position="38"/>
    </location>
</feature>
<evidence type="ECO:0000256" key="1">
    <source>
        <dbReference type="SAM" id="MobiDB-lite"/>
    </source>
</evidence>
<sequence length="222" mass="24615">MGKVFTFSCLPLTIQRSGPIISPGKPSSHTHTAKNGDDTTCGVEIDRSNYWISQLCHKTRDELFEKIEYENSVRYYFNRACNYSPNATSCDGTKYLLVPPAGLSMVAENLFLQFEPCLKLRSQVFLHSCWSENTRDSPDHQSHRIPRLEITTKAFALQNAMATCTGPGGLGDPECSITKVQKRAMTPIAFSLDVPPPIEELGRHGPIPNLPGDNPVKGPHKL</sequence>
<dbReference type="AlphaFoldDB" id="A0A5N7BU37"/>
<dbReference type="OrthoDB" id="74764at2759"/>
<dbReference type="Pfam" id="PF09362">
    <property type="entry name" value="DUF1996"/>
    <property type="match status" value="1"/>
</dbReference>
<dbReference type="Proteomes" id="UP000326877">
    <property type="component" value="Unassembled WGS sequence"/>
</dbReference>